<protein>
    <recommendedName>
        <fullName evidence="5">Metallo-beta-lactamase domain-containing protein</fullName>
    </recommendedName>
</protein>
<dbReference type="GO" id="GO:0046872">
    <property type="term" value="F:metal ion binding"/>
    <property type="evidence" value="ECO:0007669"/>
    <property type="project" value="UniProtKB-KW"/>
</dbReference>
<feature type="domain" description="Metallo-beta-lactamase" evidence="5">
    <location>
        <begin position="32"/>
        <end position="267"/>
    </location>
</feature>
<dbReference type="STRING" id="1334629.MFUL124B02_00365"/>
<evidence type="ECO:0000256" key="1">
    <source>
        <dbReference type="ARBA" id="ARBA00007749"/>
    </source>
</evidence>
<reference evidence="6 7" key="1">
    <citation type="submission" date="2019-07" db="EMBL/GenBank/DDBJ databases">
        <title>Whole genome shotgun sequence of Myxococcus fulvus NBRC 100333.</title>
        <authorList>
            <person name="Hosoyama A."/>
            <person name="Uohara A."/>
            <person name="Ohji S."/>
            <person name="Ichikawa N."/>
        </authorList>
    </citation>
    <scope>NUCLEOTIDE SEQUENCE [LARGE SCALE GENOMIC DNA]</scope>
    <source>
        <strain evidence="6 7">NBRC 100333</strain>
    </source>
</reference>
<dbReference type="PANTHER" id="PTHR42978:SF3">
    <property type="entry name" value="BLR3078 PROTEIN"/>
    <property type="match status" value="1"/>
</dbReference>
<sequence length="301" mass="34373">MRIHHLNCTTMCPPGGRLMDGRRGFRGPAALTCHCLLVEGANGLILVDTGFGLQDVLHPQVRQSPLFLDMLCRPQLHEGATAIRQIERMGFKAQDVRDIVLTHLDFDHAGGLDDFPHARVHLLADEYLAATARTSPLDRQRYRPEQWMHESHWVTYPTGQVGERWFGFDCVRDLKGLPPEILLVPLVGHTLGHAGVAVRSGSGWLLHAGDAYFFHGEMDSGRYRCTPGLRAYQRLMEKDRPMRLHNQRRLRQLKRLHGDEVTVFCAHDSLEFERLESREKHTETSAFRSFVTPPEEHVHPF</sequence>
<evidence type="ECO:0000256" key="4">
    <source>
        <dbReference type="ARBA" id="ARBA00022833"/>
    </source>
</evidence>
<dbReference type="InterPro" id="IPR036866">
    <property type="entry name" value="RibonucZ/Hydroxyglut_hydro"/>
</dbReference>
<evidence type="ECO:0000313" key="6">
    <source>
        <dbReference type="EMBL" id="GEN11400.1"/>
    </source>
</evidence>
<evidence type="ECO:0000313" key="7">
    <source>
        <dbReference type="Proteomes" id="UP000321514"/>
    </source>
</evidence>
<comment type="similarity">
    <text evidence="1">Belongs to the metallo-beta-lactamase superfamily.</text>
</comment>
<dbReference type="SUPFAM" id="SSF56281">
    <property type="entry name" value="Metallo-hydrolase/oxidoreductase"/>
    <property type="match status" value="1"/>
</dbReference>
<dbReference type="Pfam" id="PF00753">
    <property type="entry name" value="Lactamase_B"/>
    <property type="match status" value="1"/>
</dbReference>
<dbReference type="InterPro" id="IPR051013">
    <property type="entry name" value="MBL_superfamily_lactonases"/>
</dbReference>
<organism evidence="6 7">
    <name type="scientific">Myxococcus fulvus</name>
    <dbReference type="NCBI Taxonomy" id="33"/>
    <lineage>
        <taxon>Bacteria</taxon>
        <taxon>Pseudomonadati</taxon>
        <taxon>Myxococcota</taxon>
        <taxon>Myxococcia</taxon>
        <taxon>Myxococcales</taxon>
        <taxon>Cystobacterineae</taxon>
        <taxon>Myxococcaceae</taxon>
        <taxon>Myxococcus</taxon>
    </lineage>
</organism>
<keyword evidence="2" id="KW-0479">Metal-binding</keyword>
<dbReference type="InterPro" id="IPR001279">
    <property type="entry name" value="Metallo-B-lactamas"/>
</dbReference>
<dbReference type="Gene3D" id="3.60.15.10">
    <property type="entry name" value="Ribonuclease Z/Hydroxyacylglutathione hydrolase-like"/>
    <property type="match status" value="1"/>
</dbReference>
<dbReference type="GO" id="GO:0016787">
    <property type="term" value="F:hydrolase activity"/>
    <property type="evidence" value="ECO:0007669"/>
    <property type="project" value="UniProtKB-KW"/>
</dbReference>
<dbReference type="PANTHER" id="PTHR42978">
    <property type="entry name" value="QUORUM-QUENCHING LACTONASE YTNP-RELATED-RELATED"/>
    <property type="match status" value="1"/>
</dbReference>
<keyword evidence="3" id="KW-0378">Hydrolase</keyword>
<name>A0A511TB43_MYXFU</name>
<accession>A0A511TB43</accession>
<gene>
    <name evidence="6" type="ORF">MFU01_64370</name>
</gene>
<dbReference type="EMBL" id="BJXR01000046">
    <property type="protein sequence ID" value="GEN11400.1"/>
    <property type="molecule type" value="Genomic_DNA"/>
</dbReference>
<dbReference type="Proteomes" id="UP000321514">
    <property type="component" value="Unassembled WGS sequence"/>
</dbReference>
<proteinExistence type="inferred from homology"/>
<dbReference type="OrthoDB" id="5443440at2"/>
<dbReference type="RefSeq" id="WP_074958936.1">
    <property type="nucleotide sequence ID" value="NZ_BJXR01000046.1"/>
</dbReference>
<keyword evidence="4" id="KW-0862">Zinc</keyword>
<dbReference type="AlphaFoldDB" id="A0A511TB43"/>
<evidence type="ECO:0000259" key="5">
    <source>
        <dbReference type="SMART" id="SM00849"/>
    </source>
</evidence>
<evidence type="ECO:0000256" key="2">
    <source>
        <dbReference type="ARBA" id="ARBA00022723"/>
    </source>
</evidence>
<dbReference type="CDD" id="cd07742">
    <property type="entry name" value="metallo-hydrolase-like_MBL-fold"/>
    <property type="match status" value="1"/>
</dbReference>
<evidence type="ECO:0000256" key="3">
    <source>
        <dbReference type="ARBA" id="ARBA00022801"/>
    </source>
</evidence>
<dbReference type="SMART" id="SM00849">
    <property type="entry name" value="Lactamase_B"/>
    <property type="match status" value="1"/>
</dbReference>
<comment type="caution">
    <text evidence="6">The sequence shown here is derived from an EMBL/GenBank/DDBJ whole genome shotgun (WGS) entry which is preliminary data.</text>
</comment>